<evidence type="ECO:0000256" key="2">
    <source>
        <dbReference type="ARBA" id="ARBA00009054"/>
    </source>
</evidence>
<comment type="subunit">
    <text evidence="3 10">Homodimer.</text>
</comment>
<dbReference type="EMBL" id="MEYH01000069">
    <property type="protein sequence ID" value="OGD15054.1"/>
    <property type="molecule type" value="Genomic_DNA"/>
</dbReference>
<dbReference type="CDD" id="cd00446">
    <property type="entry name" value="GrpE"/>
    <property type="match status" value="1"/>
</dbReference>
<proteinExistence type="inferred from homology"/>
<dbReference type="PANTHER" id="PTHR21237:SF23">
    <property type="entry name" value="GRPE PROTEIN HOMOLOG, MITOCHONDRIAL"/>
    <property type="match status" value="1"/>
</dbReference>
<keyword evidence="5 10" id="KW-0346">Stress response</keyword>
<dbReference type="SUPFAM" id="SSF58014">
    <property type="entry name" value="Coiled-coil domain of nucleotide exchange factor GrpE"/>
    <property type="match status" value="1"/>
</dbReference>
<dbReference type="SUPFAM" id="SSF51064">
    <property type="entry name" value="Head domain of nucleotide exchange factor GrpE"/>
    <property type="match status" value="1"/>
</dbReference>
<dbReference type="InterPro" id="IPR009012">
    <property type="entry name" value="GrpE_head"/>
</dbReference>
<dbReference type="InterPro" id="IPR000740">
    <property type="entry name" value="GrpE"/>
</dbReference>
<evidence type="ECO:0000313" key="16">
    <source>
        <dbReference type="Proteomes" id="UP000177701"/>
    </source>
</evidence>
<dbReference type="Gene3D" id="3.90.20.20">
    <property type="match status" value="1"/>
</dbReference>
<evidence type="ECO:0000256" key="1">
    <source>
        <dbReference type="ARBA" id="ARBA00004496"/>
    </source>
</evidence>
<keyword evidence="6 10" id="KW-0143">Chaperone</keyword>
<gene>
    <name evidence="10" type="primary">grpE</name>
    <name evidence="15" type="ORF">A2V47_06320</name>
</gene>
<dbReference type="AlphaFoldDB" id="A0A1F5AB09"/>
<evidence type="ECO:0000256" key="6">
    <source>
        <dbReference type="ARBA" id="ARBA00023186"/>
    </source>
</evidence>
<dbReference type="GO" id="GO:0005737">
    <property type="term" value="C:cytoplasm"/>
    <property type="evidence" value="ECO:0007669"/>
    <property type="project" value="UniProtKB-SubCell"/>
</dbReference>
<protein>
    <recommendedName>
        <fullName evidence="8 10">Protein GrpE</fullName>
    </recommendedName>
    <alternativeName>
        <fullName evidence="9 10">HSP-70 cofactor</fullName>
    </alternativeName>
</protein>
<accession>A0A1F5AB09</accession>
<dbReference type="GO" id="GO:0042803">
    <property type="term" value="F:protein homodimerization activity"/>
    <property type="evidence" value="ECO:0007669"/>
    <property type="project" value="InterPro"/>
</dbReference>
<dbReference type="Pfam" id="PF01025">
    <property type="entry name" value="GrpE"/>
    <property type="match status" value="1"/>
</dbReference>
<comment type="function">
    <text evidence="7 10 11">Participates actively in the response to hyperosmotic and heat shock by preventing the aggregation of stress-denatured proteins, in association with DnaK and GrpE. It is the nucleotide exchange factor for DnaK and may function as a thermosensor. Unfolded proteins bind initially to DnaJ; upon interaction with the DnaJ-bound protein, DnaK hydrolyzes its bound ATP, resulting in the formation of a stable complex. GrpE releases ADP from DnaK; ATP binding to DnaK triggers the release of the substrate protein, thus completing the reaction cycle. Several rounds of ATP-dependent interactions between DnaJ, DnaK and GrpE are required for fully efficient folding.</text>
</comment>
<evidence type="ECO:0000256" key="4">
    <source>
        <dbReference type="ARBA" id="ARBA00022490"/>
    </source>
</evidence>
<dbReference type="FunFam" id="2.30.22.10:FF:000001">
    <property type="entry name" value="Protein GrpE"/>
    <property type="match status" value="1"/>
</dbReference>
<comment type="caution">
    <text evidence="15">The sequence shown here is derived from an EMBL/GenBank/DDBJ whole genome shotgun (WGS) entry which is preliminary data.</text>
</comment>
<keyword evidence="4 10" id="KW-0963">Cytoplasm</keyword>
<sequence length="211" mass="25095">MCNKKDDKELPEKTKSTESKKYKSMNKEEIIRKIIEKEEELKNIEEELSETRKLVQEKDNLSKEYLKHLERLQADFDNYKKRQEKKQKEFIEFANEELINNLLSVLDNLERALDSTENEKDTKAIKEGINNTLKEFHNILNKEGVKPMQSIGHRFDPYKHEAVMRIDTDKYSEDTITEEFRKGYYIKSKVLRPAMVKVAVSTKEKEDTDKK</sequence>
<evidence type="ECO:0000256" key="3">
    <source>
        <dbReference type="ARBA" id="ARBA00011738"/>
    </source>
</evidence>
<dbReference type="NCBIfam" id="NF010738">
    <property type="entry name" value="PRK14140.1"/>
    <property type="match status" value="1"/>
</dbReference>
<feature type="region of interest" description="Disordered" evidence="14">
    <location>
        <begin position="1"/>
        <end position="22"/>
    </location>
</feature>
<dbReference type="InterPro" id="IPR013805">
    <property type="entry name" value="GrpE_CC"/>
</dbReference>
<organism evidence="15 16">
    <name type="scientific">Candidatus Sediminicultor quintus</name>
    <dbReference type="NCBI Taxonomy" id="1797291"/>
    <lineage>
        <taxon>Bacteria</taxon>
        <taxon>Pseudomonadati</taxon>
        <taxon>Atribacterota</taxon>
        <taxon>Candidatus Phoenicimicrobiia</taxon>
        <taxon>Candidatus Pheonicimicrobiales</taxon>
        <taxon>Candidatus Phoenicimicrobiaceae</taxon>
        <taxon>Candidatus Sediminicultor</taxon>
    </lineage>
</organism>
<evidence type="ECO:0000313" key="15">
    <source>
        <dbReference type="EMBL" id="OGD15054.1"/>
    </source>
</evidence>
<dbReference type="GO" id="GO:0000774">
    <property type="term" value="F:adenyl-nucleotide exchange factor activity"/>
    <property type="evidence" value="ECO:0007669"/>
    <property type="project" value="InterPro"/>
</dbReference>
<dbReference type="PANTHER" id="PTHR21237">
    <property type="entry name" value="GRPE PROTEIN"/>
    <property type="match status" value="1"/>
</dbReference>
<dbReference type="PRINTS" id="PR00773">
    <property type="entry name" value="GRPEPROTEIN"/>
</dbReference>
<dbReference type="GO" id="GO:0006457">
    <property type="term" value="P:protein folding"/>
    <property type="evidence" value="ECO:0007669"/>
    <property type="project" value="InterPro"/>
</dbReference>
<feature type="coiled-coil region" evidence="13">
    <location>
        <begin position="27"/>
        <end position="126"/>
    </location>
</feature>
<evidence type="ECO:0000256" key="5">
    <source>
        <dbReference type="ARBA" id="ARBA00023016"/>
    </source>
</evidence>
<comment type="similarity">
    <text evidence="2 10 12">Belongs to the GrpE family.</text>
</comment>
<name>A0A1F5AB09_9BACT</name>
<keyword evidence="13" id="KW-0175">Coiled coil</keyword>
<evidence type="ECO:0000256" key="7">
    <source>
        <dbReference type="ARBA" id="ARBA00053401"/>
    </source>
</evidence>
<evidence type="ECO:0000256" key="9">
    <source>
        <dbReference type="ARBA" id="ARBA00076414"/>
    </source>
</evidence>
<dbReference type="GO" id="GO:0051082">
    <property type="term" value="F:unfolded protein binding"/>
    <property type="evidence" value="ECO:0007669"/>
    <property type="project" value="TreeGrafter"/>
</dbReference>
<evidence type="ECO:0000256" key="12">
    <source>
        <dbReference type="RuleBase" id="RU004478"/>
    </source>
</evidence>
<reference evidence="15 16" key="1">
    <citation type="journal article" date="2016" name="Nat. Commun.">
        <title>Thousands of microbial genomes shed light on interconnected biogeochemical processes in an aquifer system.</title>
        <authorList>
            <person name="Anantharaman K."/>
            <person name="Brown C.T."/>
            <person name="Hug L.A."/>
            <person name="Sharon I."/>
            <person name="Castelle C.J."/>
            <person name="Probst A.J."/>
            <person name="Thomas B.C."/>
            <person name="Singh A."/>
            <person name="Wilkins M.J."/>
            <person name="Karaoz U."/>
            <person name="Brodie E.L."/>
            <person name="Williams K.H."/>
            <person name="Hubbard S.S."/>
            <person name="Banfield J.F."/>
        </authorList>
    </citation>
    <scope>NUCLEOTIDE SEQUENCE [LARGE SCALE GENOMIC DNA]</scope>
</reference>
<dbReference type="Gene3D" id="2.30.22.10">
    <property type="entry name" value="Head domain of nucleotide exchange factor GrpE"/>
    <property type="match status" value="1"/>
</dbReference>
<evidence type="ECO:0000256" key="10">
    <source>
        <dbReference type="HAMAP-Rule" id="MF_01151"/>
    </source>
</evidence>
<dbReference type="HAMAP" id="MF_01151">
    <property type="entry name" value="GrpE"/>
    <property type="match status" value="1"/>
</dbReference>
<evidence type="ECO:0000256" key="8">
    <source>
        <dbReference type="ARBA" id="ARBA00072274"/>
    </source>
</evidence>
<evidence type="ECO:0000256" key="11">
    <source>
        <dbReference type="RuleBase" id="RU000639"/>
    </source>
</evidence>
<dbReference type="GO" id="GO:0051087">
    <property type="term" value="F:protein-folding chaperone binding"/>
    <property type="evidence" value="ECO:0007669"/>
    <property type="project" value="InterPro"/>
</dbReference>
<comment type="subcellular location">
    <subcellularLocation>
        <location evidence="1 10">Cytoplasm</location>
    </subcellularLocation>
</comment>
<dbReference type="PROSITE" id="PS01071">
    <property type="entry name" value="GRPE"/>
    <property type="match status" value="1"/>
</dbReference>
<dbReference type="STRING" id="1797291.A2V47_06320"/>
<evidence type="ECO:0000256" key="13">
    <source>
        <dbReference type="SAM" id="Coils"/>
    </source>
</evidence>
<evidence type="ECO:0000256" key="14">
    <source>
        <dbReference type="SAM" id="MobiDB-lite"/>
    </source>
</evidence>
<dbReference type="Proteomes" id="UP000177701">
    <property type="component" value="Unassembled WGS sequence"/>
</dbReference>